<evidence type="ECO:0000256" key="6">
    <source>
        <dbReference type="ARBA" id="ARBA00056560"/>
    </source>
</evidence>
<gene>
    <name evidence="12" type="ORF">SAY87_000492</name>
</gene>
<dbReference type="PANTHER" id="PTHR24068">
    <property type="entry name" value="UBIQUITIN-CONJUGATING ENZYME E2"/>
    <property type="match status" value="1"/>
</dbReference>
<dbReference type="InterPro" id="IPR000608">
    <property type="entry name" value="UBC"/>
</dbReference>
<dbReference type="PROSITE" id="PS00183">
    <property type="entry name" value="UBC_1"/>
    <property type="match status" value="1"/>
</dbReference>
<feature type="active site" description="Glycyl thioester intermediate" evidence="8">
    <location>
        <position position="304"/>
    </location>
</feature>
<reference evidence="12 13" key="1">
    <citation type="journal article" date="2023" name="Hortic Res">
        <title>Pangenome of water caltrop reveals structural variations and asymmetric subgenome divergence after allopolyploidization.</title>
        <authorList>
            <person name="Zhang X."/>
            <person name="Chen Y."/>
            <person name="Wang L."/>
            <person name="Yuan Y."/>
            <person name="Fang M."/>
            <person name="Shi L."/>
            <person name="Lu R."/>
            <person name="Comes H.P."/>
            <person name="Ma Y."/>
            <person name="Chen Y."/>
            <person name="Huang G."/>
            <person name="Zhou Y."/>
            <person name="Zheng Z."/>
            <person name="Qiu Y."/>
        </authorList>
    </citation>
    <scope>NUCLEOTIDE SEQUENCE [LARGE SCALE GENOMIC DNA]</scope>
    <source>
        <tissue evidence="12">Roots</tissue>
    </source>
</reference>
<keyword evidence="13" id="KW-1185">Reference proteome</keyword>
<dbReference type="FunFam" id="3.10.110.10:FF:000143">
    <property type="entry name" value="Ubiquitin-conjugating enzyme E2 36"/>
    <property type="match status" value="1"/>
</dbReference>
<dbReference type="Gene3D" id="3.10.110.10">
    <property type="entry name" value="Ubiquitin Conjugating Enzyme"/>
    <property type="match status" value="1"/>
</dbReference>
<comment type="subunit">
    <text evidence="7">Interacts with yeast and human Mms2, with the RING domain of RGLG2 and with UEV1A, UEV1B, UEV1C and UEV1D.</text>
</comment>
<evidence type="ECO:0000256" key="4">
    <source>
        <dbReference type="ARBA" id="ARBA00022786"/>
    </source>
</evidence>
<feature type="domain" description="UBC core" evidence="11">
    <location>
        <begin position="220"/>
        <end position="366"/>
    </location>
</feature>
<keyword evidence="3 9" id="KW-0547">Nucleotide-binding</keyword>
<dbReference type="CDD" id="cd23813">
    <property type="entry name" value="UBCc_UBE2N"/>
    <property type="match status" value="1"/>
</dbReference>
<evidence type="ECO:0000256" key="9">
    <source>
        <dbReference type="RuleBase" id="RU362109"/>
    </source>
</evidence>
<name>A0AAN7J9V6_9MYRT</name>
<dbReference type="EMBL" id="JAXIOK010000023">
    <property type="protein sequence ID" value="KAK4742491.1"/>
    <property type="molecule type" value="Genomic_DNA"/>
</dbReference>
<dbReference type="SMART" id="SM00212">
    <property type="entry name" value="UBCc"/>
    <property type="match status" value="1"/>
</dbReference>
<keyword evidence="10" id="KW-0732">Signal</keyword>
<dbReference type="Pfam" id="PF00179">
    <property type="entry name" value="UQ_con"/>
    <property type="match status" value="1"/>
</dbReference>
<evidence type="ECO:0000256" key="10">
    <source>
        <dbReference type="SAM" id="SignalP"/>
    </source>
</evidence>
<dbReference type="InterPro" id="IPR023313">
    <property type="entry name" value="UBQ-conjugating_AS"/>
</dbReference>
<evidence type="ECO:0000256" key="8">
    <source>
        <dbReference type="PROSITE-ProRule" id="PRU10133"/>
    </source>
</evidence>
<dbReference type="Pfam" id="PF01190">
    <property type="entry name" value="Pollen_Ole_e_1"/>
    <property type="match status" value="1"/>
</dbReference>
<evidence type="ECO:0000313" key="12">
    <source>
        <dbReference type="EMBL" id="KAK4742491.1"/>
    </source>
</evidence>
<dbReference type="EC" id="2.3.2.23" evidence="1"/>
<feature type="signal peptide" evidence="10">
    <location>
        <begin position="1"/>
        <end position="22"/>
    </location>
</feature>
<comment type="similarity">
    <text evidence="9">Belongs to the ubiquitin-conjugating enzyme family.</text>
</comment>
<keyword evidence="5 9" id="KW-0067">ATP-binding</keyword>
<evidence type="ECO:0000256" key="2">
    <source>
        <dbReference type="ARBA" id="ARBA00022679"/>
    </source>
</evidence>
<feature type="chain" id="PRO_5043034181" description="E2 ubiquitin-conjugating enzyme" evidence="10">
    <location>
        <begin position="23"/>
        <end position="368"/>
    </location>
</feature>
<evidence type="ECO:0000256" key="1">
    <source>
        <dbReference type="ARBA" id="ARBA00012486"/>
    </source>
</evidence>
<sequence length="368" mass="40589">MAKNLGVAALIAALCLVGAVYCQERLVVQGSVFCDTCRVDFATPLSYDLKDTKVKLECRNTTTNVVTLSMEGKTDKSGWYKIEVDNDHDDELCEVSLVESGDPKCGETLKGMVHTARIALTNRNGVAQETRFAGALSYATKESHADCAKGLLFKSNALLCKAGTLRQMKHVNIQNNGLLTQQRDRIPISPFAFPFPSLPLSQYLSAVPVQSISSPMANSNLPRRIIKETQRLLSEPAPGISASPSEDNMRYFNVMILGPTQSPYEGGVFKLELFLPEEYPMAAPKVRFLTKIYHPNIDKLGRICLDILKDKWSPALQIRTVLLSIQALLSAPNPDDPLSENIAKHWKTNEAEAVETAKEWTRLYASGA</sequence>
<comment type="caution">
    <text evidence="12">The sequence shown here is derived from an EMBL/GenBank/DDBJ whole genome shotgun (WGS) entry which is preliminary data.</text>
</comment>
<dbReference type="AlphaFoldDB" id="A0AAN7J9V6"/>
<evidence type="ECO:0000259" key="11">
    <source>
        <dbReference type="PROSITE" id="PS50127"/>
    </source>
</evidence>
<keyword evidence="2" id="KW-0808">Transferase</keyword>
<dbReference type="GO" id="GO:0005524">
    <property type="term" value="F:ATP binding"/>
    <property type="evidence" value="ECO:0007669"/>
    <property type="project" value="UniProtKB-UniRule"/>
</dbReference>
<dbReference type="GO" id="GO:0061631">
    <property type="term" value="F:ubiquitin conjugating enzyme activity"/>
    <property type="evidence" value="ECO:0007669"/>
    <property type="project" value="UniProtKB-EC"/>
</dbReference>
<dbReference type="PROSITE" id="PS50127">
    <property type="entry name" value="UBC_2"/>
    <property type="match status" value="1"/>
</dbReference>
<dbReference type="InterPro" id="IPR016135">
    <property type="entry name" value="UBQ-conjugating_enzyme/RWD"/>
</dbReference>
<evidence type="ECO:0000256" key="7">
    <source>
        <dbReference type="ARBA" id="ARBA00065316"/>
    </source>
</evidence>
<keyword evidence="4 9" id="KW-0833">Ubl conjugation pathway</keyword>
<dbReference type="SUPFAM" id="SSF54495">
    <property type="entry name" value="UBC-like"/>
    <property type="match status" value="1"/>
</dbReference>
<evidence type="ECO:0000256" key="3">
    <source>
        <dbReference type="ARBA" id="ARBA00022741"/>
    </source>
</evidence>
<comment type="function">
    <text evidence="6">Catalyzes the synthesis of non-canonical poly-ubiquitin chains that are linked through 'Lys-63'. This type of poly-ubiquitination does not lead to protein degradation by the proteasome. Mediates transcriptional activation of target genes. Required for postreplication repair of UV-damaged DNA and for adapting root developmental programs to suboptimal availability of iron.</text>
</comment>
<accession>A0AAN7J9V6</accession>
<protein>
    <recommendedName>
        <fullName evidence="1">E2 ubiquitin-conjugating enzyme</fullName>
        <ecNumber evidence="1">2.3.2.23</ecNumber>
    </recommendedName>
</protein>
<organism evidence="12 13">
    <name type="scientific">Trapa incisa</name>
    <dbReference type="NCBI Taxonomy" id="236973"/>
    <lineage>
        <taxon>Eukaryota</taxon>
        <taxon>Viridiplantae</taxon>
        <taxon>Streptophyta</taxon>
        <taxon>Embryophyta</taxon>
        <taxon>Tracheophyta</taxon>
        <taxon>Spermatophyta</taxon>
        <taxon>Magnoliopsida</taxon>
        <taxon>eudicotyledons</taxon>
        <taxon>Gunneridae</taxon>
        <taxon>Pentapetalae</taxon>
        <taxon>rosids</taxon>
        <taxon>malvids</taxon>
        <taxon>Myrtales</taxon>
        <taxon>Lythraceae</taxon>
        <taxon>Trapa</taxon>
    </lineage>
</organism>
<evidence type="ECO:0000256" key="5">
    <source>
        <dbReference type="ARBA" id="ARBA00022840"/>
    </source>
</evidence>
<proteinExistence type="inferred from homology"/>
<evidence type="ECO:0000313" key="13">
    <source>
        <dbReference type="Proteomes" id="UP001345219"/>
    </source>
</evidence>
<dbReference type="Proteomes" id="UP001345219">
    <property type="component" value="Chromosome 1"/>
</dbReference>